<organism evidence="1 2">
    <name type="scientific">Marinobacter metalliresistant</name>
    <dbReference type="NCBI Taxonomy" id="2961995"/>
    <lineage>
        <taxon>Bacteria</taxon>
        <taxon>Pseudomonadati</taxon>
        <taxon>Pseudomonadota</taxon>
        <taxon>Gammaproteobacteria</taxon>
        <taxon>Pseudomonadales</taxon>
        <taxon>Marinobacteraceae</taxon>
        <taxon>Marinobacter</taxon>
    </lineage>
</organism>
<evidence type="ECO:0000313" key="2">
    <source>
        <dbReference type="Proteomes" id="UP001475781"/>
    </source>
</evidence>
<dbReference type="Proteomes" id="UP001475781">
    <property type="component" value="Chromosome"/>
</dbReference>
<dbReference type="EMBL" id="CP101118">
    <property type="protein sequence ID" value="WZF90437.1"/>
    <property type="molecule type" value="Genomic_DNA"/>
</dbReference>
<dbReference type="RefSeq" id="WP_341582710.1">
    <property type="nucleotide sequence ID" value="NZ_CP101118.1"/>
</dbReference>
<evidence type="ECO:0000313" key="1">
    <source>
        <dbReference type="EMBL" id="WZF90437.1"/>
    </source>
</evidence>
<keyword evidence="2" id="KW-1185">Reference proteome</keyword>
<protein>
    <submittedName>
        <fullName evidence="1">Nucleotidyl transferase AbiEii/AbiGii toxin family protein</fullName>
    </submittedName>
</protein>
<name>A0ABZ2W728_9GAMM</name>
<reference evidence="1 2" key="1">
    <citation type="submission" date="2022-07" db="EMBL/GenBank/DDBJ databases">
        <title>A copper resistant bacterium isolated from sediment samples of deep sea hydrothermal areas.</title>
        <authorList>
            <person name="Zeng X."/>
        </authorList>
    </citation>
    <scope>NUCLEOTIDE SEQUENCE [LARGE SCALE GENOMIC DNA]</scope>
    <source>
        <strain evidence="2">CuT 6</strain>
    </source>
</reference>
<gene>
    <name evidence="1" type="ORF">NLK58_09720</name>
</gene>
<dbReference type="InterPro" id="IPR014942">
    <property type="entry name" value="AbiEii"/>
</dbReference>
<proteinExistence type="predicted"/>
<accession>A0ABZ2W728</accession>
<dbReference type="Pfam" id="PF08843">
    <property type="entry name" value="AbiEii"/>
    <property type="match status" value="1"/>
</dbReference>
<keyword evidence="1" id="KW-0808">Transferase</keyword>
<dbReference type="Gene3D" id="3.10.450.620">
    <property type="entry name" value="JHP933, nucleotidyltransferase-like core domain"/>
    <property type="match status" value="1"/>
</dbReference>
<dbReference type="GO" id="GO:0016740">
    <property type="term" value="F:transferase activity"/>
    <property type="evidence" value="ECO:0007669"/>
    <property type="project" value="UniProtKB-KW"/>
</dbReference>
<sequence>MRVLEALSRYSHEGITTIFTGGTSLSKGHGLLKGFSEDLDFRARIDGTLGGNQLKKLRSAFRKSVINVLREIEDLSFEEDDIVVDGLGFKIQLAYPKEFEAPQGIRPELQIEFSYTQPRLDPEDRPIASMIARYKGDPDETGFLCLSPVEIAADKFSSLIWRVHKRDRGNEKDDPAMLRHLHDLSALKGMVEANNALFTDTTLESFATDQQRLNRQVGMELKDAALKASTIMQSDAFYQEEYQQFVDAMFYVRDDERIDFAQALDNFQKLANLLDA</sequence>